<dbReference type="PANTHER" id="PTHR46481">
    <property type="entry name" value="ZINC FINGER BED DOMAIN-CONTAINING PROTEIN 4"/>
    <property type="match status" value="1"/>
</dbReference>
<dbReference type="InterPro" id="IPR052035">
    <property type="entry name" value="ZnF_BED_domain_contain"/>
</dbReference>
<dbReference type="GO" id="GO:0005634">
    <property type="term" value="C:nucleus"/>
    <property type="evidence" value="ECO:0007669"/>
    <property type="project" value="UniProtKB-SubCell"/>
</dbReference>
<proteinExistence type="predicted"/>
<dbReference type="InterPro" id="IPR012337">
    <property type="entry name" value="RNaseH-like_sf"/>
</dbReference>
<dbReference type="EMBL" id="GGMR01001682">
    <property type="protein sequence ID" value="MBY14301.1"/>
    <property type="molecule type" value="Transcribed_RNA"/>
</dbReference>
<evidence type="ECO:0000256" key="5">
    <source>
        <dbReference type="ARBA" id="ARBA00023242"/>
    </source>
</evidence>
<keyword evidence="4" id="KW-0862">Zinc</keyword>
<evidence type="ECO:0000256" key="2">
    <source>
        <dbReference type="ARBA" id="ARBA00022723"/>
    </source>
</evidence>
<reference evidence="6" key="1">
    <citation type="submission" date="2018-04" db="EMBL/GenBank/DDBJ databases">
        <title>Transcriptome of Schizaphis graminum biotype I.</title>
        <authorList>
            <person name="Scully E.D."/>
            <person name="Geib S.M."/>
            <person name="Palmer N.A."/>
            <person name="Koch K."/>
            <person name="Bradshaw J."/>
            <person name="Heng-Moss T."/>
            <person name="Sarath G."/>
        </authorList>
    </citation>
    <scope>NUCLEOTIDE SEQUENCE</scope>
</reference>
<dbReference type="PANTHER" id="PTHR46481:SF10">
    <property type="entry name" value="ZINC FINGER BED DOMAIN-CONTAINING PROTEIN 39"/>
    <property type="match status" value="1"/>
</dbReference>
<organism evidence="6">
    <name type="scientific">Schizaphis graminum</name>
    <name type="common">Green bug aphid</name>
    <dbReference type="NCBI Taxonomy" id="13262"/>
    <lineage>
        <taxon>Eukaryota</taxon>
        <taxon>Metazoa</taxon>
        <taxon>Ecdysozoa</taxon>
        <taxon>Arthropoda</taxon>
        <taxon>Hexapoda</taxon>
        <taxon>Insecta</taxon>
        <taxon>Pterygota</taxon>
        <taxon>Neoptera</taxon>
        <taxon>Paraneoptera</taxon>
        <taxon>Hemiptera</taxon>
        <taxon>Sternorrhyncha</taxon>
        <taxon>Aphidomorpha</taxon>
        <taxon>Aphidoidea</taxon>
        <taxon>Aphididae</taxon>
        <taxon>Aphidini</taxon>
        <taxon>Schizaphis</taxon>
    </lineage>
</organism>
<keyword evidence="3" id="KW-0863">Zinc-finger</keyword>
<gene>
    <name evidence="6" type="primary">TRAC9_0</name>
    <name evidence="6" type="ORF">g.107676</name>
</gene>
<keyword evidence="2" id="KW-0479">Metal-binding</keyword>
<dbReference type="SUPFAM" id="SSF53098">
    <property type="entry name" value="Ribonuclease H-like"/>
    <property type="match status" value="1"/>
</dbReference>
<evidence type="ECO:0000256" key="3">
    <source>
        <dbReference type="ARBA" id="ARBA00022771"/>
    </source>
</evidence>
<keyword evidence="5" id="KW-0539">Nucleus</keyword>
<name>A0A2S2NAQ7_SCHGA</name>
<accession>A0A2S2NAQ7</accession>
<evidence type="ECO:0000256" key="4">
    <source>
        <dbReference type="ARBA" id="ARBA00022833"/>
    </source>
</evidence>
<evidence type="ECO:0000256" key="1">
    <source>
        <dbReference type="ARBA" id="ARBA00004123"/>
    </source>
</evidence>
<dbReference type="GO" id="GO:0008270">
    <property type="term" value="F:zinc ion binding"/>
    <property type="evidence" value="ECO:0007669"/>
    <property type="project" value="UniProtKB-KW"/>
</dbReference>
<dbReference type="AlphaFoldDB" id="A0A2S2NAQ7"/>
<sequence length="117" mass="13439">MYNEIYDKVKQDIKDHAKYVSITTDSWTSIKNENYIAVTCHFINNKCELKFYLLSCFKNSESHSSENLKKDLLTVIKKWGLENNIAACTTDNAHNIVNAVSLCGWRHVGCFAHSLYS</sequence>
<evidence type="ECO:0000313" key="6">
    <source>
        <dbReference type="EMBL" id="MBY14301.1"/>
    </source>
</evidence>
<comment type="subcellular location">
    <subcellularLocation>
        <location evidence="1">Nucleus</location>
    </subcellularLocation>
</comment>
<protein>
    <submittedName>
        <fullName evidence="6">Putative AC9 transposase</fullName>
    </submittedName>
</protein>